<dbReference type="Proteomes" id="UP000007799">
    <property type="component" value="Unassembled WGS sequence"/>
</dbReference>
<evidence type="ECO:0008006" key="3">
    <source>
        <dbReference type="Google" id="ProtNLM"/>
    </source>
</evidence>
<dbReference type="GeneID" id="16076753"/>
<organism evidence="2">
    <name type="scientific">Salpingoeca rosetta (strain ATCC 50818 / BSB-021)</name>
    <dbReference type="NCBI Taxonomy" id="946362"/>
    <lineage>
        <taxon>Eukaryota</taxon>
        <taxon>Choanoflagellata</taxon>
        <taxon>Craspedida</taxon>
        <taxon>Salpingoecidae</taxon>
        <taxon>Salpingoeca</taxon>
    </lineage>
</organism>
<evidence type="ECO:0000313" key="1">
    <source>
        <dbReference type="EMBL" id="EGD81983.1"/>
    </source>
</evidence>
<accession>F2U2Y9</accession>
<keyword evidence="2" id="KW-1185">Reference proteome</keyword>
<name>F2U2Y9_SALR5</name>
<protein>
    <recommendedName>
        <fullName evidence="3">RRM domain-containing protein</fullName>
    </recommendedName>
</protein>
<gene>
    <name evidence="1" type="ORF">PTSG_02669</name>
</gene>
<dbReference type="KEGG" id="sre:PTSG_02669"/>
<dbReference type="RefSeq" id="XP_004996166.1">
    <property type="nucleotide sequence ID" value="XM_004996109.1"/>
</dbReference>
<reference evidence="1" key="1">
    <citation type="submission" date="2009-08" db="EMBL/GenBank/DDBJ databases">
        <title>Annotation of Salpingoeca rosetta.</title>
        <authorList>
            <consortium name="The Broad Institute Genome Sequencing Platform"/>
            <person name="Russ C."/>
            <person name="Cuomo C."/>
            <person name="Burger G."/>
            <person name="Gray M.W."/>
            <person name="Holland P.W.H."/>
            <person name="King N."/>
            <person name="Lang F.B.F."/>
            <person name="Roger A.J."/>
            <person name="Ruiz-Trillo I."/>
            <person name="Young S.K."/>
            <person name="Zeng Q."/>
            <person name="Gargeya S."/>
            <person name="Alvarado L."/>
            <person name="Berlin A."/>
            <person name="Chapman S.B."/>
            <person name="Chen Z."/>
            <person name="Freedman E."/>
            <person name="Gellesch M."/>
            <person name="Goldberg J."/>
            <person name="Griggs A."/>
            <person name="Gujja S."/>
            <person name="Heilman E."/>
            <person name="Heiman D."/>
            <person name="Howarth C."/>
            <person name="Mehta T."/>
            <person name="Neiman D."/>
            <person name="Pearson M."/>
            <person name="Roberts A."/>
            <person name="Saif S."/>
            <person name="Shea T."/>
            <person name="Shenoy N."/>
            <person name="Sisk P."/>
            <person name="Stolte C."/>
            <person name="Sykes S."/>
            <person name="White J."/>
            <person name="Yandava C."/>
            <person name="Haas B."/>
            <person name="Nusbaum C."/>
            <person name="Birren B."/>
        </authorList>
    </citation>
    <scope>NUCLEOTIDE SEQUENCE [LARGE SCALE GENOMIC DNA]</scope>
    <source>
        <strain evidence="1">ATCC 50818</strain>
    </source>
</reference>
<proteinExistence type="predicted"/>
<dbReference type="InParanoid" id="F2U2Y9"/>
<dbReference type="AlphaFoldDB" id="F2U2Y9"/>
<dbReference type="EMBL" id="GL832960">
    <property type="protein sequence ID" value="EGD81983.1"/>
    <property type="molecule type" value="Genomic_DNA"/>
</dbReference>
<evidence type="ECO:0000313" key="2">
    <source>
        <dbReference type="Proteomes" id="UP000007799"/>
    </source>
</evidence>
<sequence>MDMMELIRQEMPRLHLLEQLLPQQPLHPLFGPPTYDLFVAGLSCEDFPLFRWSLMTFHDATRVDYARTLSRHGFLVNATVKFPTKELAQAALHEFPFEAFGEAVYAARDPRCMQWTDEELVRELDCARLTYVLIDNIAPGFPRTLARQVRELGGVPFGFVDIDDDFIFTGLAAFPTPQAAHAAVREFDGHPFAGRAMVARAEGARALAEAARILHDEHVARRQQQHGAPWDPQREIERVRLQDPARTFNIRVRILREHGRTLMHWVHFFNGRVFRRVREPFTVYVSFASRAAADGAMAVLNAMRAHDGSRRFAAARDLQHGACGCSGLLRAWDCAVKKSTSAHNNITTAHQACLLEDRNVNGGCTKHCDQKMAMMATLGCATVNKGIITSKTKSMRVMACLLEDHHVNGCNPKHCDQKMAMTATLGCTVASTSKRCLRKDRGISSRCTKRCNKMAMTATLGCAAANKGVITSKTKSTRVMACFRCTKHCDQRIAMMFKTQRRLLKDRGINGRCTKHCDQRMAMTATLGCAAANKGVITSKTTTSTSYTLTFLLLCGYVQPSQQSARTVTCLSCQPTRSSYNQRQPQQPLQHSGAVPLYHNKPYARVLAKATRYYPNPLHQQPSHARGSCPLFAFVAVDDNLTLSAFF</sequence>